<dbReference type="Proteomes" id="UP000214365">
    <property type="component" value="Unassembled WGS sequence"/>
</dbReference>
<keyword evidence="5" id="KW-0336">GPI-anchor</keyword>
<evidence type="ECO:0000313" key="19">
    <source>
        <dbReference type="EMBL" id="OKL61992.1"/>
    </source>
</evidence>
<keyword evidence="8 17" id="KW-0732">Signal</keyword>
<feature type="domain" description="GH16" evidence="18">
    <location>
        <begin position="27"/>
        <end position="241"/>
    </location>
</feature>
<comment type="caution">
    <text evidence="19">The sequence shown here is derived from an EMBL/GenBank/DDBJ whole genome shotgun (WGS) entry which is preliminary data.</text>
</comment>
<keyword evidence="4" id="KW-1003">Cell membrane</keyword>
<keyword evidence="9" id="KW-0378">Hydrolase</keyword>
<dbReference type="Gene3D" id="2.60.120.200">
    <property type="match status" value="1"/>
</dbReference>
<accession>A0A225AKD5</accession>
<dbReference type="GeneID" id="31002301"/>
<evidence type="ECO:0000256" key="16">
    <source>
        <dbReference type="SAM" id="Phobius"/>
    </source>
</evidence>
<keyword evidence="7" id="KW-0808">Transferase</keyword>
<organism evidence="19 20">
    <name type="scientific">Talaromyces atroroseus</name>
    <dbReference type="NCBI Taxonomy" id="1441469"/>
    <lineage>
        <taxon>Eukaryota</taxon>
        <taxon>Fungi</taxon>
        <taxon>Dikarya</taxon>
        <taxon>Ascomycota</taxon>
        <taxon>Pezizomycotina</taxon>
        <taxon>Eurotiomycetes</taxon>
        <taxon>Eurotiomycetidae</taxon>
        <taxon>Eurotiales</taxon>
        <taxon>Trichocomaceae</taxon>
        <taxon>Talaromyces</taxon>
        <taxon>Talaromyces sect. Trachyspermi</taxon>
    </lineage>
</organism>
<dbReference type="GO" id="GO:0016757">
    <property type="term" value="F:glycosyltransferase activity"/>
    <property type="evidence" value="ECO:0007669"/>
    <property type="project" value="UniProtKB-KW"/>
</dbReference>
<dbReference type="InterPro" id="IPR000757">
    <property type="entry name" value="Beta-glucanase-like"/>
</dbReference>
<dbReference type="InterPro" id="IPR050546">
    <property type="entry name" value="Glycosyl_Hydrlase_16"/>
</dbReference>
<dbReference type="PANTHER" id="PTHR10963:SF27">
    <property type="entry name" value="GLYCOSIDASE-RELATED"/>
    <property type="match status" value="1"/>
</dbReference>
<keyword evidence="16" id="KW-0812">Transmembrane</keyword>
<keyword evidence="6" id="KW-0328">Glycosyltransferase</keyword>
<dbReference type="RefSeq" id="XP_020122113.1">
    <property type="nucleotide sequence ID" value="XM_020264600.1"/>
</dbReference>
<evidence type="ECO:0000256" key="15">
    <source>
        <dbReference type="ARBA" id="ARBA00038074"/>
    </source>
</evidence>
<dbReference type="PROSITE" id="PS51762">
    <property type="entry name" value="GH16_2"/>
    <property type="match status" value="1"/>
</dbReference>
<evidence type="ECO:0000256" key="14">
    <source>
        <dbReference type="ARBA" id="ARBA00023316"/>
    </source>
</evidence>
<evidence type="ECO:0000313" key="20">
    <source>
        <dbReference type="Proteomes" id="UP000214365"/>
    </source>
</evidence>
<dbReference type="PANTHER" id="PTHR10963">
    <property type="entry name" value="GLYCOSYL HYDROLASE-RELATED"/>
    <property type="match status" value="1"/>
</dbReference>
<evidence type="ECO:0000256" key="1">
    <source>
        <dbReference type="ARBA" id="ARBA00000822"/>
    </source>
</evidence>
<keyword evidence="11" id="KW-0325">Glycoprotein</keyword>
<feature type="signal peptide" evidence="17">
    <location>
        <begin position="1"/>
        <end position="20"/>
    </location>
</feature>
<comment type="catalytic activity">
    <reaction evidence="1">
        <text>Random endo-hydrolysis of N-acetyl-beta-D-glucosaminide (1-&gt;4)-beta-linkages in chitin and chitodextrins.</text>
        <dbReference type="EC" id="3.2.1.14"/>
    </reaction>
</comment>
<dbReference type="EC" id="3.2.1.14" evidence="3"/>
<dbReference type="GO" id="GO:0005886">
    <property type="term" value="C:plasma membrane"/>
    <property type="evidence" value="ECO:0007669"/>
    <property type="project" value="UniProtKB-SubCell"/>
</dbReference>
<evidence type="ECO:0000256" key="3">
    <source>
        <dbReference type="ARBA" id="ARBA00012729"/>
    </source>
</evidence>
<comment type="similarity">
    <text evidence="15">Belongs to the glycosyl hydrolase 16 family. CRH1 subfamily.</text>
</comment>
<evidence type="ECO:0000256" key="13">
    <source>
        <dbReference type="ARBA" id="ARBA00023295"/>
    </source>
</evidence>
<keyword evidence="12" id="KW-0449">Lipoprotein</keyword>
<feature type="chain" id="PRO_5012781888" description="chitinase" evidence="17">
    <location>
        <begin position="21"/>
        <end position="362"/>
    </location>
</feature>
<evidence type="ECO:0000256" key="4">
    <source>
        <dbReference type="ARBA" id="ARBA00022475"/>
    </source>
</evidence>
<evidence type="ECO:0000256" key="10">
    <source>
        <dbReference type="ARBA" id="ARBA00023136"/>
    </source>
</evidence>
<sequence>MVRSAMIAALVAAFVSTVSAQTSTECQPLNETCSPDPALSTTHTWNLSSSSQLDTTAWSITNGVMNYTEDALGFTINKKMDSPTIRSNFYIFWGRMEYHVRAAPGHGVISSVVLESDDLDEVDWEWVGSEGMHVQSNWFGKGQTIANTGVTHNLTSNATLDFHNYTTWWDSDKLEWWYDGTLLRTVTYEDATNSSGTWYPQTPVTIRMGIWPGGDPSQPEGRIIWAGGEIDYNAGPYTMYVSQILAQDFSTGKEYNYTNHSGDWQSIAIVPGNSTIEKELNKVHLSTAQKWDRMSEGSRIAIIVVASAVVGTGAIVFLFCCIRQRRIGKREWNIQNNKWVEERTEMMNMQAEWRQKGYVEMK</sequence>
<dbReference type="STRING" id="1441469.A0A225AKD5"/>
<evidence type="ECO:0000256" key="9">
    <source>
        <dbReference type="ARBA" id="ARBA00022801"/>
    </source>
</evidence>
<reference evidence="19 20" key="1">
    <citation type="submission" date="2015-06" db="EMBL/GenBank/DDBJ databases">
        <title>Talaromyces atroroseus IBT 11181 draft genome.</title>
        <authorList>
            <person name="Rasmussen K.B."/>
            <person name="Rasmussen S."/>
            <person name="Petersen B."/>
            <person name="Sicheritz-Ponten T."/>
            <person name="Mortensen U.H."/>
            <person name="Thrane U."/>
        </authorList>
    </citation>
    <scope>NUCLEOTIDE SEQUENCE [LARGE SCALE GENOMIC DNA]</scope>
    <source>
        <strain evidence="19 20">IBT 11181</strain>
    </source>
</reference>
<keyword evidence="14" id="KW-0961">Cell wall biogenesis/degradation</keyword>
<dbReference type="AlphaFoldDB" id="A0A225AKD5"/>
<name>A0A225AKD5_TALAT</name>
<dbReference type="Pfam" id="PF00722">
    <property type="entry name" value="Glyco_hydro_16"/>
    <property type="match status" value="1"/>
</dbReference>
<evidence type="ECO:0000256" key="17">
    <source>
        <dbReference type="SAM" id="SignalP"/>
    </source>
</evidence>
<evidence type="ECO:0000256" key="11">
    <source>
        <dbReference type="ARBA" id="ARBA00023180"/>
    </source>
</evidence>
<keyword evidence="10 16" id="KW-0472">Membrane</keyword>
<keyword evidence="20" id="KW-1185">Reference proteome</keyword>
<dbReference type="GO" id="GO:0009277">
    <property type="term" value="C:fungal-type cell wall"/>
    <property type="evidence" value="ECO:0007669"/>
    <property type="project" value="TreeGrafter"/>
</dbReference>
<comment type="subcellular location">
    <subcellularLocation>
        <location evidence="2">Cell membrane</location>
        <topology evidence="2">Lipid-anchor</topology>
        <topology evidence="2">GPI-anchor</topology>
    </subcellularLocation>
</comment>
<evidence type="ECO:0000256" key="6">
    <source>
        <dbReference type="ARBA" id="ARBA00022676"/>
    </source>
</evidence>
<dbReference type="GO" id="GO:0031505">
    <property type="term" value="P:fungal-type cell wall organization"/>
    <property type="evidence" value="ECO:0007669"/>
    <property type="project" value="TreeGrafter"/>
</dbReference>
<feature type="transmembrane region" description="Helical" evidence="16">
    <location>
        <begin position="300"/>
        <end position="322"/>
    </location>
</feature>
<evidence type="ECO:0000256" key="8">
    <source>
        <dbReference type="ARBA" id="ARBA00022729"/>
    </source>
</evidence>
<dbReference type="EMBL" id="LFMY01000003">
    <property type="protein sequence ID" value="OKL61992.1"/>
    <property type="molecule type" value="Genomic_DNA"/>
</dbReference>
<evidence type="ECO:0000259" key="18">
    <source>
        <dbReference type="PROSITE" id="PS51762"/>
    </source>
</evidence>
<keyword evidence="13" id="KW-0326">Glycosidase</keyword>
<dbReference type="OrthoDB" id="4781at2759"/>
<gene>
    <name evidence="19" type="ORF">UA08_02546</name>
</gene>
<evidence type="ECO:0000256" key="12">
    <source>
        <dbReference type="ARBA" id="ARBA00023288"/>
    </source>
</evidence>
<dbReference type="GO" id="GO:0098552">
    <property type="term" value="C:side of membrane"/>
    <property type="evidence" value="ECO:0007669"/>
    <property type="project" value="UniProtKB-KW"/>
</dbReference>
<evidence type="ECO:0000256" key="7">
    <source>
        <dbReference type="ARBA" id="ARBA00022679"/>
    </source>
</evidence>
<evidence type="ECO:0000256" key="2">
    <source>
        <dbReference type="ARBA" id="ARBA00004609"/>
    </source>
</evidence>
<protein>
    <recommendedName>
        <fullName evidence="3">chitinase</fullName>
        <ecNumber evidence="3">3.2.1.14</ecNumber>
    </recommendedName>
</protein>
<dbReference type="GO" id="GO:0008843">
    <property type="term" value="F:endochitinase activity"/>
    <property type="evidence" value="ECO:0007669"/>
    <property type="project" value="UniProtKB-EC"/>
</dbReference>
<dbReference type="SUPFAM" id="SSF49899">
    <property type="entry name" value="Concanavalin A-like lectins/glucanases"/>
    <property type="match status" value="1"/>
</dbReference>
<dbReference type="CDD" id="cd02183">
    <property type="entry name" value="GH16_fungal_CRH1_transglycosylase"/>
    <property type="match status" value="1"/>
</dbReference>
<keyword evidence="16" id="KW-1133">Transmembrane helix</keyword>
<dbReference type="InterPro" id="IPR013320">
    <property type="entry name" value="ConA-like_dom_sf"/>
</dbReference>
<dbReference type="GO" id="GO:0005975">
    <property type="term" value="P:carbohydrate metabolic process"/>
    <property type="evidence" value="ECO:0007669"/>
    <property type="project" value="InterPro"/>
</dbReference>
<proteinExistence type="inferred from homology"/>
<evidence type="ECO:0000256" key="5">
    <source>
        <dbReference type="ARBA" id="ARBA00022622"/>
    </source>
</evidence>